<name>A0A1B8H5G2_9GAMM</name>
<dbReference type="PANTHER" id="PTHR37841:SF1">
    <property type="entry name" value="DUF3298 DOMAIN-CONTAINING PROTEIN"/>
    <property type="match status" value="1"/>
</dbReference>
<comment type="caution">
    <text evidence="2">The sequence shown here is derived from an EMBL/GenBank/DDBJ whole genome shotgun (WGS) entry which is preliminary data.</text>
</comment>
<evidence type="ECO:0008006" key="4">
    <source>
        <dbReference type="Google" id="ProtNLM"/>
    </source>
</evidence>
<keyword evidence="1" id="KW-0812">Transmembrane</keyword>
<keyword evidence="3" id="KW-1185">Reference proteome</keyword>
<dbReference type="Proteomes" id="UP000092377">
    <property type="component" value="Unassembled WGS sequence"/>
</dbReference>
<evidence type="ECO:0000313" key="3">
    <source>
        <dbReference type="Proteomes" id="UP000092377"/>
    </source>
</evidence>
<dbReference type="InterPro" id="IPR032774">
    <property type="entry name" value="WG_beta_rep"/>
</dbReference>
<dbReference type="OrthoDB" id="29650at2"/>
<organism evidence="2 3">
    <name type="scientific">Morganella psychrotolerans</name>
    <dbReference type="NCBI Taxonomy" id="368603"/>
    <lineage>
        <taxon>Bacteria</taxon>
        <taxon>Pseudomonadati</taxon>
        <taxon>Pseudomonadota</taxon>
        <taxon>Gammaproteobacteria</taxon>
        <taxon>Enterobacterales</taxon>
        <taxon>Morganellaceae</taxon>
        <taxon>Morganella</taxon>
    </lineage>
</organism>
<gene>
    <name evidence="2" type="ORF">AYY18_10230</name>
</gene>
<keyword evidence="1" id="KW-1133">Transmembrane helix</keyword>
<dbReference type="Pfam" id="PF14903">
    <property type="entry name" value="WG_beta_rep"/>
    <property type="match status" value="2"/>
</dbReference>
<dbReference type="EMBL" id="LZEY01000056">
    <property type="protein sequence ID" value="OBU04304.1"/>
    <property type="molecule type" value="Genomic_DNA"/>
</dbReference>
<feature type="transmembrane region" description="Helical" evidence="1">
    <location>
        <begin position="6"/>
        <end position="24"/>
    </location>
</feature>
<proteinExistence type="predicted"/>
<sequence length="642" mass="73314">MKKKGIIVFCALVLIVVIIVAVFLRDNKLPAPSQASLDYITSEFNGLTLDESIEKIQSEKQQFDFFIQMGGNDNLYDKRMLVMPSDDEYKVPYSILPVDEYQQAFNEMITSLSFSQDIYYGYSLITLNIKRMPSKQQPTVRIKKITYMDGSEELSDESINEELKLDNDKTVKNIDVNVMYNYISALDSYQLSADKTDITEPGFTLKLAGADKNYLSYTREGDLDIIAEDISDKNGKILSSSSCVRGDVGFTDKMNQFIDGADKVSKKHNKDKDELIYRIAVYYEQFEKEINESSLYQVACLFHGTPAAVTVYSVKDSAKENSEITIVPEHVVLYPVVEDEKSKIFYIIDQDGNKIVNNGKKRLYAVTPPYFYTENTEQRKDDDGGKYDITRYWLYKLDTENKKLEQIAEIESIVKLSDDAFVTHDSKAIVLYNKHNKKPVVFSGNYSRISLLEFDDSRTGFLEFQDKQGYHIINDKGMHILPVTDYSIDKGGNNSLLFSPGFFIEDKINTADKQFYFINPEGNIFLTLNGYDKVYAIKDNMIHVSRKKLHGFTDLQGKEVIPLIYENSRDFDNGYALVKKDDHWGVINTQGEVVIPFKYKTHNSRSTSNGLTSYGIDDKDYTMTELLNANGLKTENVPKAAH</sequence>
<evidence type="ECO:0000313" key="2">
    <source>
        <dbReference type="EMBL" id="OBU04304.1"/>
    </source>
</evidence>
<evidence type="ECO:0000256" key="1">
    <source>
        <dbReference type="SAM" id="Phobius"/>
    </source>
</evidence>
<accession>A0A1B8H5G2</accession>
<protein>
    <recommendedName>
        <fullName evidence="4">WG repeat-containing protein</fullName>
    </recommendedName>
</protein>
<reference evidence="3" key="1">
    <citation type="submission" date="2016-06" db="EMBL/GenBank/DDBJ databases">
        <authorList>
            <person name="Butler K."/>
        </authorList>
    </citation>
    <scope>NUCLEOTIDE SEQUENCE [LARGE SCALE GENOMIC DNA]</scope>
    <source>
        <strain evidence="3">GCSL-Mp20</strain>
    </source>
</reference>
<keyword evidence="1" id="KW-0472">Membrane</keyword>
<dbReference type="RefSeq" id="WP_067405475.1">
    <property type="nucleotide sequence ID" value="NZ_LZEY01000056.1"/>
</dbReference>
<dbReference type="PANTHER" id="PTHR37841">
    <property type="entry name" value="GLR2918 PROTEIN"/>
    <property type="match status" value="1"/>
</dbReference>
<dbReference type="AlphaFoldDB" id="A0A1B8H5G2"/>